<feature type="transmembrane region" description="Helical" evidence="8">
    <location>
        <begin position="458"/>
        <end position="487"/>
    </location>
</feature>
<feature type="transmembrane region" description="Helical" evidence="8">
    <location>
        <begin position="104"/>
        <end position="134"/>
    </location>
</feature>
<evidence type="ECO:0000256" key="5">
    <source>
        <dbReference type="ARBA" id="ARBA00022989"/>
    </source>
</evidence>
<reference evidence="9" key="1">
    <citation type="submission" date="2020-04" db="EMBL/GenBank/DDBJ databases">
        <title>Analysis of mating type loci in Filobasidium floriforme.</title>
        <authorList>
            <person name="Nowrousian M."/>
        </authorList>
    </citation>
    <scope>NUCLEOTIDE SEQUENCE</scope>
    <source>
        <strain evidence="9">CBS 6242</strain>
    </source>
</reference>
<dbReference type="InterPro" id="IPR045018">
    <property type="entry name" value="Azg-like"/>
</dbReference>
<dbReference type="PANTHER" id="PTHR43337">
    <property type="entry name" value="XANTHINE/URACIL PERMEASE C887.17-RELATED"/>
    <property type="match status" value="1"/>
</dbReference>
<sequence>MGKFSAERLNDKVARSAVGRWFRLDGCGHPLARKGSRFTTELRAGSVIGAAMLYIIAVNSSVLSDSGGPCVCASTPDDPICETNIDYNLCINELKRDYVTSTSAISLIATFLMGLLANMPLGLAPGLGVLAFFAYSQVGFHGTGPITYGEALAAVFLEGIIFFFLTVFGLRQWLARLIPRSIALAIGAGIGLFLTLIGLSSSGLNVVQGATSTPLQIGGCLPQYEENGICQSHVLQDPKMWLGIFAGGVITAFMLLYRVKGALLWPIFIVAIISWPRSTPVTAFPHNVIGDSNFDFFKNVVSARGFSLLGPKNVDWQGYKNGKTWIALISFLYVDLLDTTGTLVAMSKQAGLFDARDGDFEGSSVAFLVDSACISMSGLFFGSSPCTPFVESASGIAEGGKTGLTAIATSFWFFVSIFFAPILSNIPSWATGSVLVIVGAMMMENATKINWDFIGDALPAFIVLACIPFTYNIAYGIIPALIVFMLLHNVPRVLGMISPRLLPPGWHDLKEPYSVAAMIRAQSNGGTQSKLWTVLPPWMRKLFNGNRKFWAYTPEEIERHLEGRKMTEDADRAAAELRQRERDDMRKAMGLATVITTRDVTDLDYDAENGSPASFEMQDPSKQHRAPEEGLFGSKTYETR</sequence>
<keyword evidence="4 8" id="KW-0812">Transmembrane</keyword>
<feature type="transmembrane region" description="Helical" evidence="8">
    <location>
        <begin position="240"/>
        <end position="257"/>
    </location>
</feature>
<organism evidence="9 10">
    <name type="scientific">Filobasidium floriforme</name>
    <dbReference type="NCBI Taxonomy" id="5210"/>
    <lineage>
        <taxon>Eukaryota</taxon>
        <taxon>Fungi</taxon>
        <taxon>Dikarya</taxon>
        <taxon>Basidiomycota</taxon>
        <taxon>Agaricomycotina</taxon>
        <taxon>Tremellomycetes</taxon>
        <taxon>Filobasidiales</taxon>
        <taxon>Filobasidiaceae</taxon>
        <taxon>Filobasidium</taxon>
    </lineage>
</organism>
<feature type="transmembrane region" description="Helical" evidence="8">
    <location>
        <begin position="182"/>
        <end position="204"/>
    </location>
</feature>
<dbReference type="PANTHER" id="PTHR43337:SF1">
    <property type="entry name" value="XANTHINE_URACIL PERMEASE C887.17-RELATED"/>
    <property type="match status" value="1"/>
</dbReference>
<dbReference type="GO" id="GO:0015854">
    <property type="term" value="P:guanine transport"/>
    <property type="evidence" value="ECO:0007669"/>
    <property type="project" value="TreeGrafter"/>
</dbReference>
<evidence type="ECO:0000256" key="8">
    <source>
        <dbReference type="SAM" id="Phobius"/>
    </source>
</evidence>
<keyword evidence="10" id="KW-1185">Reference proteome</keyword>
<evidence type="ECO:0000256" key="1">
    <source>
        <dbReference type="ARBA" id="ARBA00004127"/>
    </source>
</evidence>
<proteinExistence type="inferred from homology"/>
<dbReference type="EMBL" id="JABELV010000095">
    <property type="protein sequence ID" value="KAG7531293.1"/>
    <property type="molecule type" value="Genomic_DNA"/>
</dbReference>
<keyword evidence="6 8" id="KW-0472">Membrane</keyword>
<evidence type="ECO:0000313" key="9">
    <source>
        <dbReference type="EMBL" id="KAG7531293.1"/>
    </source>
</evidence>
<comment type="subcellular location">
    <subcellularLocation>
        <location evidence="1">Endomembrane system</location>
        <topology evidence="1">Multi-pass membrane protein</topology>
    </subcellularLocation>
</comment>
<feature type="transmembrane region" description="Helical" evidence="8">
    <location>
        <begin position="365"/>
        <end position="382"/>
    </location>
</feature>
<evidence type="ECO:0000256" key="7">
    <source>
        <dbReference type="SAM" id="MobiDB-lite"/>
    </source>
</evidence>
<dbReference type="GO" id="GO:0015853">
    <property type="term" value="P:adenine transport"/>
    <property type="evidence" value="ECO:0007669"/>
    <property type="project" value="TreeGrafter"/>
</dbReference>
<evidence type="ECO:0000313" key="10">
    <source>
        <dbReference type="Proteomes" id="UP000812966"/>
    </source>
</evidence>
<evidence type="ECO:0000256" key="3">
    <source>
        <dbReference type="ARBA" id="ARBA00022448"/>
    </source>
</evidence>
<evidence type="ECO:0000256" key="4">
    <source>
        <dbReference type="ARBA" id="ARBA00022692"/>
    </source>
</evidence>
<protein>
    <submittedName>
        <fullName evidence="9">Uncharacterized protein</fullName>
    </submittedName>
</protein>
<feature type="transmembrane region" description="Helical" evidence="8">
    <location>
        <begin position="325"/>
        <end position="345"/>
    </location>
</feature>
<name>A0A8K0JP80_9TREE</name>
<dbReference type="GO" id="GO:0012505">
    <property type="term" value="C:endomembrane system"/>
    <property type="evidence" value="ECO:0007669"/>
    <property type="project" value="UniProtKB-SubCell"/>
</dbReference>
<comment type="caution">
    <text evidence="9">The sequence shown here is derived from an EMBL/GenBank/DDBJ whole genome shotgun (WGS) entry which is preliminary data.</text>
</comment>
<dbReference type="GO" id="GO:0005886">
    <property type="term" value="C:plasma membrane"/>
    <property type="evidence" value="ECO:0007669"/>
    <property type="project" value="TreeGrafter"/>
</dbReference>
<comment type="similarity">
    <text evidence="2">Belongs to the nucleobase:cation symporter-2 (NCS2) (TC 2.A.40) family. Azg-like subfamily.</text>
</comment>
<dbReference type="GO" id="GO:0005345">
    <property type="term" value="F:purine nucleobase transmembrane transporter activity"/>
    <property type="evidence" value="ECO:0007669"/>
    <property type="project" value="TreeGrafter"/>
</dbReference>
<keyword evidence="5 8" id="KW-1133">Transmembrane helix</keyword>
<dbReference type="Pfam" id="PF00860">
    <property type="entry name" value="Xan_ur_permease"/>
    <property type="match status" value="1"/>
</dbReference>
<gene>
    <name evidence="9" type="ORF">FFLO_04471</name>
</gene>
<dbReference type="AlphaFoldDB" id="A0A8K0JP80"/>
<evidence type="ECO:0000256" key="6">
    <source>
        <dbReference type="ARBA" id="ARBA00023136"/>
    </source>
</evidence>
<accession>A0A8K0JP80</accession>
<feature type="transmembrane region" description="Helical" evidence="8">
    <location>
        <begin position="146"/>
        <end position="170"/>
    </location>
</feature>
<feature type="region of interest" description="Disordered" evidence="7">
    <location>
        <begin position="603"/>
        <end position="640"/>
    </location>
</feature>
<feature type="compositionally biased region" description="Basic and acidic residues" evidence="7">
    <location>
        <begin position="619"/>
        <end position="628"/>
    </location>
</feature>
<evidence type="ECO:0000256" key="2">
    <source>
        <dbReference type="ARBA" id="ARBA00005697"/>
    </source>
</evidence>
<dbReference type="InterPro" id="IPR006043">
    <property type="entry name" value="NCS2"/>
</dbReference>
<dbReference type="Proteomes" id="UP000812966">
    <property type="component" value="Unassembled WGS sequence"/>
</dbReference>
<keyword evidence="3" id="KW-0813">Transport</keyword>